<feature type="domain" description="Alanine racemase C-terminal" evidence="8">
    <location>
        <begin position="242"/>
        <end position="367"/>
    </location>
</feature>
<sequence length="368" mass="38455">MTKPASFEDAGAVLDVSLSALKSNYRLLAKQAGAARCGASVKADAYGLGASSVAQALAEEGCRDFFLAHPSEAKRLVGLVPDDARLFVLNGLPKGTEALTADLPQLVPVLNSVAQAEAWAVESQRQGRALPAALHIDTGMSRLGLSAGEAMRLKQEGLLSRFDLQLVMSHLASAEDAGAVSNKRQLDAFIAIRVAFADVPASLANGSGVFLGAAYAFDLVRPGAALYGLNPQANTTNPMHQVVRLSAPVIQNRMVEAGASVGYNGIFTAPRAMPAATIAIGYGDGWLRRAGGLAGFFEGVRLPIIGRISMDTTVLDCSALGKRLLQPGDHVELLCESQTPDQVAAASGTIGYEILTAIGSRVRRNYVA</sequence>
<keyword evidence="6 7" id="KW-0413">Isomerase</keyword>
<comment type="caution">
    <text evidence="9">The sequence shown here is derived from an EMBL/GenBank/DDBJ whole genome shotgun (WGS) entry which is preliminary data.</text>
</comment>
<dbReference type="InterPro" id="IPR001608">
    <property type="entry name" value="Ala_racemase_N"/>
</dbReference>
<evidence type="ECO:0000256" key="5">
    <source>
        <dbReference type="ARBA" id="ARBA00022898"/>
    </source>
</evidence>
<evidence type="ECO:0000256" key="1">
    <source>
        <dbReference type="ARBA" id="ARBA00000316"/>
    </source>
</evidence>
<feature type="binding site" evidence="7">
    <location>
        <position position="310"/>
    </location>
    <ligand>
        <name>substrate</name>
    </ligand>
</feature>
<dbReference type="PANTHER" id="PTHR30511">
    <property type="entry name" value="ALANINE RACEMASE"/>
    <property type="match status" value="1"/>
</dbReference>
<dbReference type="InterPro" id="IPR009006">
    <property type="entry name" value="Ala_racemase/Decarboxylase_C"/>
</dbReference>
<feature type="active site" description="Proton acceptor; specific for L-alanine" evidence="7">
    <location>
        <position position="263"/>
    </location>
</feature>
<dbReference type="SMART" id="SM01005">
    <property type="entry name" value="Ala_racemase_C"/>
    <property type="match status" value="1"/>
</dbReference>
<dbReference type="Pfam" id="PF00842">
    <property type="entry name" value="Ala_racemase_C"/>
    <property type="match status" value="1"/>
</dbReference>
<comment type="pathway">
    <text evidence="7">Amino-acid biosynthesis; D-alanine biosynthesis; D-alanine from L-alanine: step 1/1.</text>
</comment>
<feature type="active site" description="Proton acceptor; specific for D-alanine" evidence="7">
    <location>
        <position position="42"/>
    </location>
</feature>
<dbReference type="RefSeq" id="WP_252820627.1">
    <property type="nucleotide sequence ID" value="NZ_JAMXQS010000007.1"/>
</dbReference>
<evidence type="ECO:0000256" key="4">
    <source>
        <dbReference type="ARBA" id="ARBA00013089"/>
    </source>
</evidence>
<dbReference type="InterPro" id="IPR011079">
    <property type="entry name" value="Ala_racemase_C"/>
</dbReference>
<dbReference type="Proteomes" id="UP001205906">
    <property type="component" value="Unassembled WGS sequence"/>
</dbReference>
<dbReference type="PANTHER" id="PTHR30511:SF0">
    <property type="entry name" value="ALANINE RACEMASE, CATABOLIC-RELATED"/>
    <property type="match status" value="1"/>
</dbReference>
<dbReference type="CDD" id="cd00430">
    <property type="entry name" value="PLPDE_III_AR"/>
    <property type="match status" value="1"/>
</dbReference>
<reference evidence="9 10" key="1">
    <citation type="submission" date="2022-06" db="EMBL/GenBank/DDBJ databases">
        <title>Mesorhizobium sp. strain RP14 Genome sequencing and assembly.</title>
        <authorList>
            <person name="Kim I."/>
        </authorList>
    </citation>
    <scope>NUCLEOTIDE SEQUENCE [LARGE SCALE GENOMIC DNA]</scope>
    <source>
        <strain evidence="10">RP14(2022)</strain>
    </source>
</reference>
<dbReference type="Pfam" id="PF01168">
    <property type="entry name" value="Ala_racemase_N"/>
    <property type="match status" value="1"/>
</dbReference>
<dbReference type="PROSITE" id="PS00395">
    <property type="entry name" value="ALANINE_RACEMASE"/>
    <property type="match status" value="1"/>
</dbReference>
<dbReference type="EC" id="5.1.1.1" evidence="4 7"/>
<evidence type="ECO:0000256" key="3">
    <source>
        <dbReference type="ARBA" id="ARBA00007880"/>
    </source>
</evidence>
<dbReference type="SUPFAM" id="SSF51419">
    <property type="entry name" value="PLP-binding barrel"/>
    <property type="match status" value="1"/>
</dbReference>
<dbReference type="Gene3D" id="2.40.37.10">
    <property type="entry name" value="Lyase, Ornithine Decarboxylase, Chain A, domain 1"/>
    <property type="match status" value="1"/>
</dbReference>
<gene>
    <name evidence="9" type="primary">alr</name>
    <name evidence="9" type="ORF">NGM99_15885</name>
</gene>
<comment type="function">
    <text evidence="7">Catalyzes the interconversion of L-alanine and D-alanine. May also act on other amino acids.</text>
</comment>
<dbReference type="SUPFAM" id="SSF50621">
    <property type="entry name" value="Alanine racemase C-terminal domain-like"/>
    <property type="match status" value="1"/>
</dbReference>
<evidence type="ECO:0000259" key="8">
    <source>
        <dbReference type="SMART" id="SM01005"/>
    </source>
</evidence>
<keyword evidence="10" id="KW-1185">Reference proteome</keyword>
<feature type="modified residue" description="N6-(pyridoxal phosphate)lysine" evidence="7">
    <location>
        <position position="42"/>
    </location>
</feature>
<comment type="cofactor">
    <cofactor evidence="2 7">
        <name>pyridoxal 5'-phosphate</name>
        <dbReference type="ChEBI" id="CHEBI:597326"/>
    </cofactor>
</comment>
<proteinExistence type="inferred from homology"/>
<dbReference type="InterPro" id="IPR029066">
    <property type="entry name" value="PLP-binding_barrel"/>
</dbReference>
<dbReference type="EMBL" id="JAMXQS010000007">
    <property type="protein sequence ID" value="MCO6051265.1"/>
    <property type="molecule type" value="Genomic_DNA"/>
</dbReference>
<organism evidence="9 10">
    <name type="scientific">Mesorhizobium liriopis</name>
    <dbReference type="NCBI Taxonomy" id="2953882"/>
    <lineage>
        <taxon>Bacteria</taxon>
        <taxon>Pseudomonadati</taxon>
        <taxon>Pseudomonadota</taxon>
        <taxon>Alphaproteobacteria</taxon>
        <taxon>Hyphomicrobiales</taxon>
        <taxon>Phyllobacteriaceae</taxon>
        <taxon>Mesorhizobium</taxon>
    </lineage>
</organism>
<dbReference type="HAMAP" id="MF_01201">
    <property type="entry name" value="Ala_racemase"/>
    <property type="match status" value="1"/>
</dbReference>
<dbReference type="InterPro" id="IPR020622">
    <property type="entry name" value="Ala_racemase_pyridoxalP-BS"/>
</dbReference>
<comment type="similarity">
    <text evidence="3 7">Belongs to the alanine racemase family.</text>
</comment>
<name>A0ABT1C8Z0_9HYPH</name>
<evidence type="ECO:0000313" key="9">
    <source>
        <dbReference type="EMBL" id="MCO6051265.1"/>
    </source>
</evidence>
<keyword evidence="5 7" id="KW-0663">Pyridoxal phosphate</keyword>
<evidence type="ECO:0000256" key="2">
    <source>
        <dbReference type="ARBA" id="ARBA00001933"/>
    </source>
</evidence>
<dbReference type="NCBIfam" id="TIGR00492">
    <property type="entry name" value="alr"/>
    <property type="match status" value="1"/>
</dbReference>
<protein>
    <recommendedName>
        <fullName evidence="4 7">Alanine racemase</fullName>
        <ecNumber evidence="4 7">5.1.1.1</ecNumber>
    </recommendedName>
</protein>
<dbReference type="GO" id="GO:0008784">
    <property type="term" value="F:alanine racemase activity"/>
    <property type="evidence" value="ECO:0007669"/>
    <property type="project" value="UniProtKB-EC"/>
</dbReference>
<evidence type="ECO:0000256" key="6">
    <source>
        <dbReference type="ARBA" id="ARBA00023235"/>
    </source>
</evidence>
<comment type="catalytic activity">
    <reaction evidence="1 7">
        <text>L-alanine = D-alanine</text>
        <dbReference type="Rhea" id="RHEA:20249"/>
        <dbReference type="ChEBI" id="CHEBI:57416"/>
        <dbReference type="ChEBI" id="CHEBI:57972"/>
        <dbReference type="EC" id="5.1.1.1"/>
    </reaction>
</comment>
<dbReference type="InterPro" id="IPR000821">
    <property type="entry name" value="Ala_racemase"/>
</dbReference>
<evidence type="ECO:0000256" key="7">
    <source>
        <dbReference type="HAMAP-Rule" id="MF_01201"/>
    </source>
</evidence>
<accession>A0ABT1C8Z0</accession>
<feature type="binding site" evidence="7">
    <location>
        <position position="142"/>
    </location>
    <ligand>
        <name>substrate</name>
    </ligand>
</feature>
<evidence type="ECO:0000313" key="10">
    <source>
        <dbReference type="Proteomes" id="UP001205906"/>
    </source>
</evidence>
<dbReference type="Gene3D" id="3.20.20.10">
    <property type="entry name" value="Alanine racemase"/>
    <property type="match status" value="1"/>
</dbReference>
<dbReference type="PRINTS" id="PR00992">
    <property type="entry name" value="ALARACEMASE"/>
</dbReference>